<evidence type="ECO:0000256" key="7">
    <source>
        <dbReference type="PIRSR" id="PIRSR005096-2"/>
    </source>
</evidence>
<dbReference type="SUPFAM" id="SSF74650">
    <property type="entry name" value="Galactose mutarotase-like"/>
    <property type="match status" value="1"/>
</dbReference>
<reference evidence="9 11" key="1">
    <citation type="submission" date="2020-07" db="EMBL/GenBank/DDBJ databases">
        <authorList>
            <person name="Criscuolo A."/>
        </authorList>
    </citation>
    <scope>NUCLEOTIDE SEQUENCE [LARGE SCALE GENOMIC DNA]</scope>
    <source>
        <strain evidence="9">CIP111751</strain>
    </source>
</reference>
<dbReference type="EC" id="5.1.3.3" evidence="5"/>
<dbReference type="GO" id="GO:0004034">
    <property type="term" value="F:aldose 1-epimerase activity"/>
    <property type="evidence" value="ECO:0007669"/>
    <property type="project" value="UniProtKB-EC"/>
</dbReference>
<evidence type="ECO:0000256" key="1">
    <source>
        <dbReference type="ARBA" id="ARBA00005028"/>
    </source>
</evidence>
<dbReference type="EMBL" id="JACHFF010000001">
    <property type="protein sequence ID" value="MBB6422339.1"/>
    <property type="molecule type" value="Genomic_DNA"/>
</dbReference>
<protein>
    <recommendedName>
        <fullName evidence="5">Aldose 1-epimerase</fullName>
        <ecNumber evidence="5">5.1.3.3</ecNumber>
    </recommendedName>
</protein>
<dbReference type="PIRSF" id="PIRSF005096">
    <property type="entry name" value="GALM"/>
    <property type="match status" value="1"/>
</dbReference>
<dbReference type="InterPro" id="IPR047215">
    <property type="entry name" value="Galactose_mutarotase-like"/>
</dbReference>
<keyword evidence="4 5" id="KW-0119">Carbohydrate metabolism</keyword>
<dbReference type="UniPathway" id="UPA00242"/>
<dbReference type="InterPro" id="IPR014718">
    <property type="entry name" value="GH-type_carb-bd"/>
</dbReference>
<evidence type="ECO:0000256" key="4">
    <source>
        <dbReference type="ARBA" id="ARBA00023277"/>
    </source>
</evidence>
<dbReference type="GO" id="GO:0005737">
    <property type="term" value="C:cytoplasm"/>
    <property type="evidence" value="ECO:0007669"/>
    <property type="project" value="TreeGrafter"/>
</dbReference>
<feature type="active site" description="Proton acceptor" evidence="6">
    <location>
        <position position="299"/>
    </location>
</feature>
<dbReference type="InterPro" id="IPR008183">
    <property type="entry name" value="Aldose_1/G6P_1-epimerase"/>
</dbReference>
<name>A0A6V7RMT3_9STAP</name>
<evidence type="ECO:0000256" key="2">
    <source>
        <dbReference type="ARBA" id="ARBA00006206"/>
    </source>
</evidence>
<accession>A0A6V7RMT3</accession>
<evidence type="ECO:0000313" key="9">
    <source>
        <dbReference type="EMBL" id="CAD2078884.1"/>
    </source>
</evidence>
<dbReference type="CDD" id="cd09019">
    <property type="entry name" value="galactose_mutarotase_like"/>
    <property type="match status" value="1"/>
</dbReference>
<reference evidence="10 12" key="2">
    <citation type="submission" date="2020-08" db="EMBL/GenBank/DDBJ databases">
        <title>Genomic Encyclopedia of Type Strains, Phase IV (KMG-IV): sequencing the most valuable type-strain genomes for metagenomic binning, comparative biology and taxonomic classification.</title>
        <authorList>
            <person name="Goeker M."/>
        </authorList>
    </citation>
    <scope>NUCLEOTIDE SEQUENCE [LARGE SCALE GENOMIC DNA]</scope>
    <source>
        <strain evidence="10 12">DSM 22419</strain>
    </source>
</reference>
<keyword evidence="12" id="KW-1185">Reference proteome</keyword>
<keyword evidence="3 5" id="KW-0413">Isomerase</keyword>
<dbReference type="Pfam" id="PF01263">
    <property type="entry name" value="Aldose_epim"/>
    <property type="match status" value="1"/>
</dbReference>
<sequence>MSVTYKEHDKGIIEYILTNNNGMTVKVINIGCSITEILIPDNKGRYSNVVLRYDSLEEYFSNDHFLGAVIAPVAGRVENASFTINDEAYSFTANEGKNLLHSGGLNPYNKIWDSSAEDNKITFKFQMENGFPGSPLFKVVYSLTEANELKLEYEVTAESESVAVPTSHTYFNLGSEADENTANHEIKSNTESWLKMNEELIPESIEHAEGLFDLKEGRVFSDIFSSDNEQIKIANGGFDHYFIFDEYDKSAVITDDNSGRTMKVSTTFPGMILYTGNNLDETIRLQDRKAQKYAGFCVETQCTPAALKLPLNQKVRIEAGVPYKKETVFSFSTES</sequence>
<dbReference type="Gene3D" id="2.70.98.10">
    <property type="match status" value="1"/>
</dbReference>
<dbReference type="GO" id="GO:0006006">
    <property type="term" value="P:glucose metabolic process"/>
    <property type="evidence" value="ECO:0007669"/>
    <property type="project" value="TreeGrafter"/>
</dbReference>
<dbReference type="Proteomes" id="UP000545588">
    <property type="component" value="Unassembled WGS sequence"/>
</dbReference>
<evidence type="ECO:0000256" key="6">
    <source>
        <dbReference type="PIRSR" id="PIRSR005096-1"/>
    </source>
</evidence>
<evidence type="ECO:0000313" key="11">
    <source>
        <dbReference type="Proteomes" id="UP000534001"/>
    </source>
</evidence>
<evidence type="ECO:0000256" key="8">
    <source>
        <dbReference type="PIRSR" id="PIRSR005096-3"/>
    </source>
</evidence>
<dbReference type="Proteomes" id="UP000534001">
    <property type="component" value="Unassembled WGS sequence"/>
</dbReference>
<dbReference type="GO" id="GO:0030246">
    <property type="term" value="F:carbohydrate binding"/>
    <property type="evidence" value="ECO:0007669"/>
    <property type="project" value="InterPro"/>
</dbReference>
<dbReference type="InterPro" id="IPR011013">
    <property type="entry name" value="Gal_mutarotase_sf_dom"/>
</dbReference>
<comment type="catalytic activity">
    <reaction evidence="5">
        <text>alpha-D-glucose = beta-D-glucose</text>
        <dbReference type="Rhea" id="RHEA:10264"/>
        <dbReference type="ChEBI" id="CHEBI:15903"/>
        <dbReference type="ChEBI" id="CHEBI:17925"/>
        <dbReference type="EC" id="5.1.3.3"/>
    </reaction>
</comment>
<evidence type="ECO:0000256" key="3">
    <source>
        <dbReference type="ARBA" id="ARBA00023235"/>
    </source>
</evidence>
<organism evidence="9 11">
    <name type="scientific">Jeotgalicoccus coquinae</name>
    <dbReference type="NCBI Taxonomy" id="709509"/>
    <lineage>
        <taxon>Bacteria</taxon>
        <taxon>Bacillati</taxon>
        <taxon>Bacillota</taxon>
        <taxon>Bacilli</taxon>
        <taxon>Bacillales</taxon>
        <taxon>Staphylococcaceae</taxon>
        <taxon>Jeotgalicoccus</taxon>
    </lineage>
</organism>
<evidence type="ECO:0000313" key="10">
    <source>
        <dbReference type="EMBL" id="MBB6422339.1"/>
    </source>
</evidence>
<feature type="active site" description="Proton donor" evidence="6">
    <location>
        <position position="168"/>
    </location>
</feature>
<comment type="similarity">
    <text evidence="2 5">Belongs to the aldose epimerase family.</text>
</comment>
<comment type="pathway">
    <text evidence="1 5">Carbohydrate metabolism; hexose metabolism.</text>
</comment>
<feature type="binding site" evidence="8">
    <location>
        <begin position="168"/>
        <end position="170"/>
    </location>
    <ligand>
        <name>beta-D-galactose</name>
        <dbReference type="ChEBI" id="CHEBI:27667"/>
    </ligand>
</feature>
<dbReference type="GO" id="GO:0033499">
    <property type="term" value="P:galactose catabolic process via UDP-galactose, Leloir pathway"/>
    <property type="evidence" value="ECO:0007669"/>
    <property type="project" value="TreeGrafter"/>
</dbReference>
<proteinExistence type="inferred from homology"/>
<evidence type="ECO:0000313" key="12">
    <source>
        <dbReference type="Proteomes" id="UP000545588"/>
    </source>
</evidence>
<dbReference type="RefSeq" id="WP_184280985.1">
    <property type="nucleotide sequence ID" value="NZ_BMCO01000001.1"/>
</dbReference>
<feature type="binding site" evidence="7">
    <location>
        <position position="239"/>
    </location>
    <ligand>
        <name>beta-D-galactose</name>
        <dbReference type="ChEBI" id="CHEBI:27667"/>
    </ligand>
</feature>
<comment type="caution">
    <text evidence="9">The sequence shown here is derived from an EMBL/GenBank/DDBJ whole genome shotgun (WGS) entry which is preliminary data.</text>
</comment>
<gene>
    <name evidence="9" type="primary">mro</name>
    <name evidence="10" type="ORF">HNR41_000265</name>
    <name evidence="9" type="ORF">JEOCOQ751_01319</name>
</gene>
<evidence type="ECO:0000256" key="5">
    <source>
        <dbReference type="PIRNR" id="PIRNR005096"/>
    </source>
</evidence>
<dbReference type="AlphaFoldDB" id="A0A6V7RMT3"/>
<dbReference type="InterPro" id="IPR015443">
    <property type="entry name" value="Aldose_1-epimerase"/>
</dbReference>
<dbReference type="PANTHER" id="PTHR10091">
    <property type="entry name" value="ALDOSE-1-EPIMERASE"/>
    <property type="match status" value="1"/>
</dbReference>
<dbReference type="PANTHER" id="PTHR10091:SF0">
    <property type="entry name" value="GALACTOSE MUTAROTASE"/>
    <property type="match status" value="1"/>
</dbReference>
<dbReference type="EMBL" id="CAJEWA010000006">
    <property type="protein sequence ID" value="CAD2078884.1"/>
    <property type="molecule type" value="Genomic_DNA"/>
</dbReference>